<evidence type="ECO:0000313" key="14">
    <source>
        <dbReference type="RefSeq" id="XP_035674692.1"/>
    </source>
</evidence>
<keyword evidence="7" id="KW-0539">Nucleus</keyword>
<keyword evidence="6" id="KW-0238">DNA-binding</keyword>
<keyword evidence="4 8" id="KW-0863">Zinc-finger</keyword>
<evidence type="ECO:0000256" key="9">
    <source>
        <dbReference type="SAM" id="MobiDB-lite"/>
    </source>
</evidence>
<dbReference type="FunFam" id="3.30.160.60:FF:002920">
    <property type="entry name" value="Hunchback-like protein"/>
    <property type="match status" value="1"/>
</dbReference>
<feature type="domain" description="C2H2-type" evidence="10">
    <location>
        <begin position="524"/>
        <end position="551"/>
    </location>
</feature>
<feature type="domain" description="C2H2-type" evidence="10">
    <location>
        <begin position="183"/>
        <end position="210"/>
    </location>
</feature>
<evidence type="ECO:0000256" key="1">
    <source>
        <dbReference type="ARBA" id="ARBA00004123"/>
    </source>
</evidence>
<feature type="domain" description="C2H2-type" evidence="10">
    <location>
        <begin position="580"/>
        <end position="607"/>
    </location>
</feature>
<dbReference type="FunFam" id="3.30.160.60:FF:005159">
    <property type="match status" value="1"/>
</dbReference>
<dbReference type="GO" id="GO:0003677">
    <property type="term" value="F:DNA binding"/>
    <property type="evidence" value="ECO:0007669"/>
    <property type="project" value="UniProtKB-KW"/>
</dbReference>
<keyword evidence="11" id="KW-1185">Reference proteome</keyword>
<evidence type="ECO:0000313" key="12">
    <source>
        <dbReference type="RefSeq" id="XP_035674690.1"/>
    </source>
</evidence>
<dbReference type="OrthoDB" id="9898763at2759"/>
<evidence type="ECO:0000256" key="6">
    <source>
        <dbReference type="ARBA" id="ARBA00023125"/>
    </source>
</evidence>
<feature type="domain" description="C2H2-type" evidence="10">
    <location>
        <begin position="46"/>
        <end position="73"/>
    </location>
</feature>
<dbReference type="AlphaFoldDB" id="A0A9J7L3G1"/>
<reference evidence="11" key="1">
    <citation type="journal article" date="2020" name="Nat. Ecol. Evol.">
        <title>Deeply conserved synteny resolves early events in vertebrate evolution.</title>
        <authorList>
            <person name="Simakov O."/>
            <person name="Marletaz F."/>
            <person name="Yue J.X."/>
            <person name="O'Connell B."/>
            <person name="Jenkins J."/>
            <person name="Brandt A."/>
            <person name="Calef R."/>
            <person name="Tung C.H."/>
            <person name="Huang T.K."/>
            <person name="Schmutz J."/>
            <person name="Satoh N."/>
            <person name="Yu J.K."/>
            <person name="Putnam N.H."/>
            <person name="Green R.E."/>
            <person name="Rokhsar D.S."/>
        </authorList>
    </citation>
    <scope>NUCLEOTIDE SEQUENCE [LARGE SCALE GENOMIC DNA]</scope>
    <source>
        <strain evidence="11">S238N-H82</strain>
    </source>
</reference>
<dbReference type="FunFam" id="3.30.160.60:FF:004162">
    <property type="match status" value="1"/>
</dbReference>
<dbReference type="Gene3D" id="3.30.160.60">
    <property type="entry name" value="Classic Zinc Finger"/>
    <property type="match status" value="5"/>
</dbReference>
<dbReference type="GeneID" id="118414623"/>
<dbReference type="SMART" id="SM00355">
    <property type="entry name" value="ZnF_C2H2"/>
    <property type="match status" value="11"/>
</dbReference>
<keyword evidence="5" id="KW-0862">Zinc</keyword>
<keyword evidence="2" id="KW-0479">Metal-binding</keyword>
<dbReference type="RefSeq" id="XP_035674691.1">
    <property type="nucleotide sequence ID" value="XM_035818798.1"/>
</dbReference>
<evidence type="ECO:0000256" key="4">
    <source>
        <dbReference type="ARBA" id="ARBA00022771"/>
    </source>
</evidence>
<dbReference type="RefSeq" id="XP_035674693.1">
    <property type="nucleotide sequence ID" value="XM_035818800.1"/>
</dbReference>
<dbReference type="PROSITE" id="PS50157">
    <property type="entry name" value="ZINC_FINGER_C2H2_2"/>
    <property type="match status" value="5"/>
</dbReference>
<dbReference type="InterPro" id="IPR013087">
    <property type="entry name" value="Znf_C2H2_type"/>
</dbReference>
<dbReference type="RefSeq" id="XP_035674692.1">
    <property type="nucleotide sequence ID" value="XM_035818799.1"/>
</dbReference>
<dbReference type="InterPro" id="IPR036236">
    <property type="entry name" value="Znf_C2H2_sf"/>
</dbReference>
<name>A0A9J7L3G1_BRAFL</name>
<dbReference type="PANTHER" id="PTHR24392">
    <property type="entry name" value="ZINC FINGER PROTEIN"/>
    <property type="match status" value="1"/>
</dbReference>
<evidence type="ECO:0000256" key="5">
    <source>
        <dbReference type="ARBA" id="ARBA00022833"/>
    </source>
</evidence>
<organism evidence="11 15">
    <name type="scientific">Branchiostoma floridae</name>
    <name type="common">Florida lancelet</name>
    <name type="synonym">Amphioxus</name>
    <dbReference type="NCBI Taxonomy" id="7739"/>
    <lineage>
        <taxon>Eukaryota</taxon>
        <taxon>Metazoa</taxon>
        <taxon>Chordata</taxon>
        <taxon>Cephalochordata</taxon>
        <taxon>Leptocardii</taxon>
        <taxon>Amphioxiformes</taxon>
        <taxon>Branchiostomatidae</taxon>
        <taxon>Branchiostoma</taxon>
    </lineage>
</organism>
<dbReference type="GO" id="GO:0006357">
    <property type="term" value="P:regulation of transcription by RNA polymerase II"/>
    <property type="evidence" value="ECO:0000318"/>
    <property type="project" value="GO_Central"/>
</dbReference>
<evidence type="ECO:0000259" key="10">
    <source>
        <dbReference type="PROSITE" id="PS50157"/>
    </source>
</evidence>
<accession>A0A9J7L3G1</accession>
<evidence type="ECO:0000256" key="7">
    <source>
        <dbReference type="ARBA" id="ARBA00023242"/>
    </source>
</evidence>
<feature type="domain" description="C2H2-type" evidence="10">
    <location>
        <begin position="113"/>
        <end position="140"/>
    </location>
</feature>
<dbReference type="PANTHER" id="PTHR24392:SF31">
    <property type="entry name" value="C2H2-TYPE DOMAIN-CONTAINING PROTEIN"/>
    <property type="match status" value="1"/>
</dbReference>
<evidence type="ECO:0000313" key="11">
    <source>
        <dbReference type="Proteomes" id="UP000001554"/>
    </source>
</evidence>
<sequence>MASAGKEISTRKCPLCEFITTEQHQLESHMFTHANRRLMARHTKLIICEKCGYRTLNFMSMAKHMRTHLVEKPFWAVVDSNPAVVISKCPLCKFTTINQRQLELHMFTHAYPFVCEHCGFMAQGRRTMRKHMKTHISKQPFTSSGSSTEMTLYSCHLCEFATTDQKEFESHGIIHVTFIGEPFMCGECRYRTDTMYSLQMHMKTHVNETAIGCEPVCESSQDKMATNSESSQDKMATNSESSQDKMATNSESSQNEMATNSEPSQDKMATNSESSQHNMMATNSEPSQDNMMATNSESSQNEMATNSEPSQDNMMAINSEPSQDKMATNSEPSQDKIATNSESSQDKMATNSEPSQDKMATNSEPSQDNMMATNSESSQNEMATNSEPSQDNKMATNSESSQDKMATNSEPSQDKMATNNEPSQHNMMAINSEPSQHNHMETHTTDVCEQHGDSELCRMNVGAKPLKCGECDYTTFVEHALFKHIAGHLLPFICEVTMCGHRAAYKHQDLVDAHKRTHIDEGPFLCGKCGYNAGSKHRLAKHMKIHIGRYFVCEKCEYKAALIDDFNQHLMSHRNFTQVLRCGTCGFETLHKAGLAGHMKIHAGEAPRGETC</sequence>
<evidence type="ECO:0000256" key="8">
    <source>
        <dbReference type="PROSITE-ProRule" id="PRU00042"/>
    </source>
</evidence>
<protein>
    <submittedName>
        <fullName evidence="12 13">Gastrula zinc finger protein xFG20-1-like</fullName>
    </submittedName>
</protein>
<dbReference type="Proteomes" id="UP000001554">
    <property type="component" value="Chromosome 4"/>
</dbReference>
<dbReference type="GO" id="GO:0005634">
    <property type="term" value="C:nucleus"/>
    <property type="evidence" value="ECO:0007669"/>
    <property type="project" value="UniProtKB-SubCell"/>
</dbReference>
<evidence type="ECO:0000256" key="2">
    <source>
        <dbReference type="ARBA" id="ARBA00022723"/>
    </source>
</evidence>
<feature type="compositionally biased region" description="Polar residues" evidence="9">
    <location>
        <begin position="319"/>
        <end position="426"/>
    </location>
</feature>
<dbReference type="RefSeq" id="XP_035674690.1">
    <property type="nucleotide sequence ID" value="XM_035818797.1"/>
</dbReference>
<evidence type="ECO:0000313" key="15">
    <source>
        <dbReference type="RefSeq" id="XP_035674693.1"/>
    </source>
</evidence>
<evidence type="ECO:0000313" key="13">
    <source>
        <dbReference type="RefSeq" id="XP_035674691.1"/>
    </source>
</evidence>
<dbReference type="GO" id="GO:0000981">
    <property type="term" value="F:DNA-binding transcription factor activity, RNA polymerase II-specific"/>
    <property type="evidence" value="ECO:0000318"/>
    <property type="project" value="GO_Central"/>
</dbReference>
<comment type="subcellular location">
    <subcellularLocation>
        <location evidence="1">Nucleus</location>
    </subcellularLocation>
</comment>
<evidence type="ECO:0000256" key="3">
    <source>
        <dbReference type="ARBA" id="ARBA00022737"/>
    </source>
</evidence>
<gene>
    <name evidence="12 13 14 15" type="primary">LOC118414623</name>
</gene>
<proteinExistence type="predicted"/>
<dbReference type="OMA" id="RFRFCES"/>
<dbReference type="KEGG" id="bfo:118414623"/>
<dbReference type="GO" id="GO:0008270">
    <property type="term" value="F:zinc ion binding"/>
    <property type="evidence" value="ECO:0007669"/>
    <property type="project" value="UniProtKB-KW"/>
</dbReference>
<dbReference type="SUPFAM" id="SSF57667">
    <property type="entry name" value="beta-beta-alpha zinc fingers"/>
    <property type="match status" value="5"/>
</dbReference>
<feature type="compositionally biased region" description="Polar residues" evidence="9">
    <location>
        <begin position="220"/>
        <end position="313"/>
    </location>
</feature>
<reference evidence="12 13" key="2">
    <citation type="submission" date="2025-04" db="UniProtKB">
        <authorList>
            <consortium name="RefSeq"/>
        </authorList>
    </citation>
    <scope>IDENTIFICATION</scope>
    <source>
        <strain evidence="12 13">S238N-H82</strain>
        <tissue evidence="12 13">Testes</tissue>
    </source>
</reference>
<keyword evidence="3" id="KW-0677">Repeat</keyword>
<feature type="region of interest" description="Disordered" evidence="9">
    <location>
        <begin position="220"/>
        <end position="428"/>
    </location>
</feature>